<dbReference type="GO" id="GO:0016705">
    <property type="term" value="F:oxidoreductase activity, acting on paired donors, with incorporation or reduction of molecular oxygen"/>
    <property type="evidence" value="ECO:0007669"/>
    <property type="project" value="InterPro"/>
</dbReference>
<keyword evidence="6 7" id="KW-0349">Heme</keyword>
<keyword evidence="4 7" id="KW-0560">Oxidoreductase</keyword>
<accession>A0A165UVK3</accession>
<dbReference type="Pfam" id="PF00067">
    <property type="entry name" value="p450"/>
    <property type="match status" value="1"/>
</dbReference>
<dbReference type="AlphaFoldDB" id="A0A165UVK3"/>
<gene>
    <name evidence="8" type="ORF">NEOLEDRAFT_1057711</name>
</gene>
<evidence type="ECO:0000256" key="3">
    <source>
        <dbReference type="ARBA" id="ARBA00022723"/>
    </source>
</evidence>
<dbReference type="InterPro" id="IPR017972">
    <property type="entry name" value="Cyt_P450_CS"/>
</dbReference>
<dbReference type="InterPro" id="IPR002403">
    <property type="entry name" value="Cyt_P450_E_grp-IV"/>
</dbReference>
<dbReference type="InterPro" id="IPR001128">
    <property type="entry name" value="Cyt_P450"/>
</dbReference>
<dbReference type="Proteomes" id="UP000076761">
    <property type="component" value="Unassembled WGS sequence"/>
</dbReference>
<dbReference type="GO" id="GO:0020037">
    <property type="term" value="F:heme binding"/>
    <property type="evidence" value="ECO:0007669"/>
    <property type="project" value="InterPro"/>
</dbReference>
<comment type="similarity">
    <text evidence="2 7">Belongs to the cytochrome P450 family.</text>
</comment>
<dbReference type="GO" id="GO:0005506">
    <property type="term" value="F:iron ion binding"/>
    <property type="evidence" value="ECO:0007669"/>
    <property type="project" value="InterPro"/>
</dbReference>
<dbReference type="CDD" id="cd11041">
    <property type="entry name" value="CYP503A1-like"/>
    <property type="match status" value="1"/>
</dbReference>
<dbReference type="SUPFAM" id="SSF48264">
    <property type="entry name" value="Cytochrome P450"/>
    <property type="match status" value="1"/>
</dbReference>
<name>A0A165UVK3_9AGAM</name>
<reference evidence="8 9" key="1">
    <citation type="journal article" date="2016" name="Mol. Biol. Evol.">
        <title>Comparative Genomics of Early-Diverging Mushroom-Forming Fungi Provides Insights into the Origins of Lignocellulose Decay Capabilities.</title>
        <authorList>
            <person name="Nagy L.G."/>
            <person name="Riley R."/>
            <person name="Tritt A."/>
            <person name="Adam C."/>
            <person name="Daum C."/>
            <person name="Floudas D."/>
            <person name="Sun H."/>
            <person name="Yadav J.S."/>
            <person name="Pangilinan J."/>
            <person name="Larsson K.H."/>
            <person name="Matsuura K."/>
            <person name="Barry K."/>
            <person name="Labutti K."/>
            <person name="Kuo R."/>
            <person name="Ohm R.A."/>
            <person name="Bhattacharya S.S."/>
            <person name="Shirouzu T."/>
            <person name="Yoshinaga Y."/>
            <person name="Martin F.M."/>
            <person name="Grigoriev I.V."/>
            <person name="Hibbett D.S."/>
        </authorList>
    </citation>
    <scope>NUCLEOTIDE SEQUENCE [LARGE SCALE GENOMIC DNA]</scope>
    <source>
        <strain evidence="8 9">HHB14362 ss-1</strain>
    </source>
</reference>
<proteinExistence type="inferred from homology"/>
<dbReference type="GO" id="GO:0004497">
    <property type="term" value="F:monooxygenase activity"/>
    <property type="evidence" value="ECO:0007669"/>
    <property type="project" value="UniProtKB-KW"/>
</dbReference>
<dbReference type="InterPro" id="IPR036396">
    <property type="entry name" value="Cyt_P450_sf"/>
</dbReference>
<keyword evidence="9" id="KW-1185">Reference proteome</keyword>
<organism evidence="8 9">
    <name type="scientific">Neolentinus lepideus HHB14362 ss-1</name>
    <dbReference type="NCBI Taxonomy" id="1314782"/>
    <lineage>
        <taxon>Eukaryota</taxon>
        <taxon>Fungi</taxon>
        <taxon>Dikarya</taxon>
        <taxon>Basidiomycota</taxon>
        <taxon>Agaricomycotina</taxon>
        <taxon>Agaricomycetes</taxon>
        <taxon>Gloeophyllales</taxon>
        <taxon>Gloeophyllaceae</taxon>
        <taxon>Neolentinus</taxon>
    </lineage>
</organism>
<evidence type="ECO:0000256" key="7">
    <source>
        <dbReference type="RuleBase" id="RU000461"/>
    </source>
</evidence>
<evidence type="ECO:0000256" key="5">
    <source>
        <dbReference type="ARBA" id="ARBA00023004"/>
    </source>
</evidence>
<comment type="cofactor">
    <cofactor evidence="1 6">
        <name>heme</name>
        <dbReference type="ChEBI" id="CHEBI:30413"/>
    </cofactor>
</comment>
<dbReference type="EMBL" id="KV425556">
    <property type="protein sequence ID" value="KZT28764.1"/>
    <property type="molecule type" value="Genomic_DNA"/>
</dbReference>
<dbReference type="InParanoid" id="A0A165UVK3"/>
<evidence type="ECO:0000256" key="6">
    <source>
        <dbReference type="PIRSR" id="PIRSR602403-1"/>
    </source>
</evidence>
<sequence length="477" mass="54081">MLIWPKFDAIPTVGPSGPIVSYIGAVRYLFDAPRMLQEGYGKFKGRAFKIAKIDTWMVVVSGSKLIDEVRDAPDDVLSRSEAVNDIIAIEYTLGPNIHTNKYHIPIVRSHLTRSLTSIFPEVNDEVLTTIGEIIAPKGDEWIALPALDTVMRVVCRASNRVFVGVPVCRDPDYCDANVKFAIDVMASAVFLNMFPKFMRPIVGNMLTLVPRTVHRIEKHLRPLIEERLHKMEEYGNEWSDRPNDMLQWFLEDADGEERTITNWTKRMMVVNFAAIHTSSNSFTLALFHLAANPAQYLQPMREEIEGIIREEGWSKASMQKMRKLDSFLRESQRHTGLDAITMTRKAVKPFTFSDGTKVPLGTHIACAALATHLDEDNYTSADVFDGFRFANMREGDGESIKHLFVSTTTDYIPFGYGRHACPGRFFAAAELKAMMAHLVLNYDVKLEDEGVRPKDLWMSASRSPNRAAKVMFRKRQL</sequence>
<evidence type="ECO:0000256" key="4">
    <source>
        <dbReference type="ARBA" id="ARBA00023002"/>
    </source>
</evidence>
<keyword evidence="7" id="KW-0503">Monooxygenase</keyword>
<dbReference type="STRING" id="1314782.A0A165UVK3"/>
<feature type="binding site" description="axial binding residue" evidence="6">
    <location>
        <position position="421"/>
    </location>
    <ligand>
        <name>heme</name>
        <dbReference type="ChEBI" id="CHEBI:30413"/>
    </ligand>
    <ligandPart>
        <name>Fe</name>
        <dbReference type="ChEBI" id="CHEBI:18248"/>
    </ligandPart>
</feature>
<dbReference type="PANTHER" id="PTHR46206">
    <property type="entry name" value="CYTOCHROME P450"/>
    <property type="match status" value="1"/>
</dbReference>
<keyword evidence="3 6" id="KW-0479">Metal-binding</keyword>
<evidence type="ECO:0000313" key="9">
    <source>
        <dbReference type="Proteomes" id="UP000076761"/>
    </source>
</evidence>
<keyword evidence="5 6" id="KW-0408">Iron</keyword>
<evidence type="ECO:0000313" key="8">
    <source>
        <dbReference type="EMBL" id="KZT28764.1"/>
    </source>
</evidence>
<evidence type="ECO:0000256" key="2">
    <source>
        <dbReference type="ARBA" id="ARBA00010617"/>
    </source>
</evidence>
<protein>
    <submittedName>
        <fullName evidence="8">Cytochrome P450</fullName>
    </submittedName>
</protein>
<dbReference type="PRINTS" id="PR00465">
    <property type="entry name" value="EP450IV"/>
</dbReference>
<dbReference type="OrthoDB" id="1844152at2759"/>
<dbReference type="PROSITE" id="PS00086">
    <property type="entry name" value="CYTOCHROME_P450"/>
    <property type="match status" value="1"/>
</dbReference>
<dbReference type="Gene3D" id="1.10.630.10">
    <property type="entry name" value="Cytochrome P450"/>
    <property type="match status" value="1"/>
</dbReference>
<evidence type="ECO:0000256" key="1">
    <source>
        <dbReference type="ARBA" id="ARBA00001971"/>
    </source>
</evidence>